<keyword evidence="2" id="KW-1133">Transmembrane helix</keyword>
<evidence type="ECO:0000256" key="2">
    <source>
        <dbReference type="SAM" id="Phobius"/>
    </source>
</evidence>
<reference evidence="3 4" key="1">
    <citation type="submission" date="2019-11" db="EMBL/GenBank/DDBJ databases">
        <title>The genome sequence of Methylocystis heyeri.</title>
        <authorList>
            <person name="Oshkin I.Y."/>
            <person name="Miroshnikov K."/>
            <person name="Dedysh S.N."/>
        </authorList>
    </citation>
    <scope>NUCLEOTIDE SEQUENCE [LARGE SCALE GENOMIC DNA]</scope>
    <source>
        <strain evidence="3 4">H2</strain>
    </source>
</reference>
<feature type="transmembrane region" description="Helical" evidence="2">
    <location>
        <begin position="12"/>
        <end position="31"/>
    </location>
</feature>
<evidence type="ECO:0000313" key="4">
    <source>
        <dbReference type="Proteomes" id="UP000309061"/>
    </source>
</evidence>
<proteinExistence type="predicted"/>
<dbReference type="AlphaFoldDB" id="A0A6B8KJV3"/>
<dbReference type="EMBL" id="CP046052">
    <property type="protein sequence ID" value="QGM47927.1"/>
    <property type="molecule type" value="Genomic_DNA"/>
</dbReference>
<keyword evidence="2" id="KW-0812">Transmembrane</keyword>
<keyword evidence="2" id="KW-0472">Membrane</keyword>
<sequence length="130" mass="15117">MNWKLGEIAAMVLGFMIFWPLGLAILLAKIWQRQSGAERDLFAFVQEKAGRFEESLRPCKARSGFSGWRSSGNSAFDEWRESELSRLEEERRKLAEAEREFADHIEQLRRARDREEFESFMRTRKGGAGA</sequence>
<keyword evidence="1" id="KW-0175">Coiled coil</keyword>
<keyword evidence="4" id="KW-1185">Reference proteome</keyword>
<accession>A0A6B8KJV3</accession>
<evidence type="ECO:0000313" key="3">
    <source>
        <dbReference type="EMBL" id="QGM47927.1"/>
    </source>
</evidence>
<organism evidence="3 4">
    <name type="scientific">Methylocystis heyeri</name>
    <dbReference type="NCBI Taxonomy" id="391905"/>
    <lineage>
        <taxon>Bacteria</taxon>
        <taxon>Pseudomonadati</taxon>
        <taxon>Pseudomonadota</taxon>
        <taxon>Alphaproteobacteria</taxon>
        <taxon>Hyphomicrobiales</taxon>
        <taxon>Methylocystaceae</taxon>
        <taxon>Methylocystis</taxon>
    </lineage>
</organism>
<gene>
    <name evidence="3" type="ORF">H2LOC_002780</name>
</gene>
<dbReference type="OrthoDB" id="9806878at2"/>
<dbReference type="Proteomes" id="UP000309061">
    <property type="component" value="Chromosome"/>
</dbReference>
<name>A0A6B8KJV3_9HYPH</name>
<dbReference type="Pfam" id="PF11014">
    <property type="entry name" value="DUF2852"/>
    <property type="match status" value="1"/>
</dbReference>
<evidence type="ECO:0000256" key="1">
    <source>
        <dbReference type="SAM" id="Coils"/>
    </source>
</evidence>
<dbReference type="KEGG" id="mhey:H2LOC_002780"/>
<protein>
    <submittedName>
        <fullName evidence="3">DUF2852 domain-containing protein</fullName>
    </submittedName>
</protein>
<feature type="coiled-coil region" evidence="1">
    <location>
        <begin position="80"/>
        <end position="114"/>
    </location>
</feature>
<dbReference type="InterPro" id="IPR021273">
    <property type="entry name" value="DUF2852"/>
</dbReference>